<dbReference type="InterPro" id="IPR014001">
    <property type="entry name" value="Helicase_ATP-bd"/>
</dbReference>
<keyword evidence="7" id="KW-0539">Nucleus</keyword>
<keyword evidence="6 8" id="KW-0067">ATP-binding</keyword>
<dbReference type="SMART" id="SM00487">
    <property type="entry name" value="DEXDc"/>
    <property type="match status" value="1"/>
</dbReference>
<evidence type="ECO:0000256" key="9">
    <source>
        <dbReference type="SAM" id="MobiDB-lite"/>
    </source>
</evidence>
<evidence type="ECO:0000256" key="6">
    <source>
        <dbReference type="ARBA" id="ARBA00022840"/>
    </source>
</evidence>
<evidence type="ECO:0000256" key="2">
    <source>
        <dbReference type="ARBA" id="ARBA00012552"/>
    </source>
</evidence>
<evidence type="ECO:0000259" key="11">
    <source>
        <dbReference type="PROSITE" id="PS51194"/>
    </source>
</evidence>
<dbReference type="InterPro" id="IPR011545">
    <property type="entry name" value="DEAD/DEAH_box_helicase_dom"/>
</dbReference>
<evidence type="ECO:0000256" key="7">
    <source>
        <dbReference type="ARBA" id="ARBA00023242"/>
    </source>
</evidence>
<comment type="subcellular location">
    <subcellularLocation>
        <location evidence="1">Nucleus</location>
    </subcellularLocation>
</comment>
<comment type="similarity">
    <text evidence="8">Belongs to the DEAD box helicase family.</text>
</comment>
<protein>
    <recommendedName>
        <fullName evidence="2">RNA helicase</fullName>
        <ecNumber evidence="2">3.6.4.13</ecNumber>
    </recommendedName>
</protein>
<feature type="region of interest" description="Disordered" evidence="9">
    <location>
        <begin position="1"/>
        <end position="34"/>
    </location>
</feature>
<feature type="non-terminal residue" evidence="12">
    <location>
        <position position="488"/>
    </location>
</feature>
<dbReference type="FunFam" id="3.40.50.300:FF:000079">
    <property type="entry name" value="probable ATP-dependent RNA helicase DDX17"/>
    <property type="match status" value="1"/>
</dbReference>
<dbReference type="PROSITE" id="PS51194">
    <property type="entry name" value="HELICASE_CTER"/>
    <property type="match status" value="1"/>
</dbReference>
<dbReference type="InterPro" id="IPR001650">
    <property type="entry name" value="Helicase_C-like"/>
</dbReference>
<dbReference type="InterPro" id="IPR027417">
    <property type="entry name" value="P-loop_NTPase"/>
</dbReference>
<dbReference type="PROSITE" id="PS00039">
    <property type="entry name" value="DEAD_ATP_HELICASE"/>
    <property type="match status" value="1"/>
</dbReference>
<evidence type="ECO:0000313" key="12">
    <source>
        <dbReference type="EMBL" id="RKO96617.1"/>
    </source>
</evidence>
<evidence type="ECO:0000313" key="14">
    <source>
        <dbReference type="Proteomes" id="UP000268535"/>
    </source>
</evidence>
<dbReference type="Proteomes" id="UP000268535">
    <property type="component" value="Unassembled WGS sequence"/>
</dbReference>
<feature type="domain" description="Helicase ATP-binding" evidence="10">
    <location>
        <begin position="134"/>
        <end position="312"/>
    </location>
</feature>
<evidence type="ECO:0000313" key="15">
    <source>
        <dbReference type="Proteomes" id="UP000274922"/>
    </source>
</evidence>
<dbReference type="GO" id="GO:0016787">
    <property type="term" value="F:hydrolase activity"/>
    <property type="evidence" value="ECO:0007669"/>
    <property type="project" value="UniProtKB-KW"/>
</dbReference>
<name>A0A4V1ITC9_9FUNG</name>
<dbReference type="Proteomes" id="UP000274922">
    <property type="component" value="Unassembled WGS sequence"/>
</dbReference>
<dbReference type="InterPro" id="IPR000629">
    <property type="entry name" value="RNA-helicase_DEAD-box_CS"/>
</dbReference>
<proteinExistence type="inferred from homology"/>
<keyword evidence="3 8" id="KW-0547">Nucleotide-binding</keyword>
<evidence type="ECO:0000256" key="8">
    <source>
        <dbReference type="RuleBase" id="RU000492"/>
    </source>
</evidence>
<evidence type="ECO:0000256" key="3">
    <source>
        <dbReference type="ARBA" id="ARBA00022741"/>
    </source>
</evidence>
<accession>A0A4V1ITC9</accession>
<evidence type="ECO:0000313" key="13">
    <source>
        <dbReference type="EMBL" id="RKP03637.1"/>
    </source>
</evidence>
<evidence type="ECO:0000256" key="5">
    <source>
        <dbReference type="ARBA" id="ARBA00022806"/>
    </source>
</evidence>
<reference evidence="12" key="3">
    <citation type="submission" date="2018-08" db="EMBL/GenBank/DDBJ databases">
        <title>Leveraging single-cell genomics to expand the Fungal Tree of Life.</title>
        <authorList>
            <consortium name="DOE Joint Genome Institute"/>
            <person name="Ahrendt S.R."/>
            <person name="Quandt C.A."/>
            <person name="Ciobanu D."/>
            <person name="Clum A."/>
            <person name="Salamov A."/>
            <person name="Andreopoulos B."/>
            <person name="Cheng J.-F."/>
            <person name="Woyke T."/>
            <person name="Pelin A."/>
            <person name="Henrissat B."/>
            <person name="Reynolds N."/>
            <person name="Benny G.L."/>
            <person name="Smith M.E."/>
            <person name="James T.Y."/>
            <person name="Grigoriev I.V."/>
        </authorList>
    </citation>
    <scope>NUCLEOTIDE SEQUENCE</scope>
    <source>
        <strain evidence="12">ATCC 52028</strain>
    </source>
</reference>
<evidence type="ECO:0000256" key="1">
    <source>
        <dbReference type="ARBA" id="ARBA00004123"/>
    </source>
</evidence>
<dbReference type="GO" id="GO:0005524">
    <property type="term" value="F:ATP binding"/>
    <property type="evidence" value="ECO:0007669"/>
    <property type="project" value="UniProtKB-KW"/>
</dbReference>
<feature type="domain" description="Helicase C-terminal" evidence="11">
    <location>
        <begin position="340"/>
        <end position="485"/>
    </location>
</feature>
<evidence type="ECO:0000259" key="10">
    <source>
        <dbReference type="PROSITE" id="PS51192"/>
    </source>
</evidence>
<evidence type="ECO:0000256" key="4">
    <source>
        <dbReference type="ARBA" id="ARBA00022801"/>
    </source>
</evidence>
<dbReference type="OrthoDB" id="196131at2759"/>
<dbReference type="Pfam" id="PF00270">
    <property type="entry name" value="DEAD"/>
    <property type="match status" value="1"/>
</dbReference>
<dbReference type="EMBL" id="ML009771">
    <property type="protein sequence ID" value="RKO96617.1"/>
    <property type="molecule type" value="Genomic_DNA"/>
</dbReference>
<dbReference type="STRING" id="1555241.A0A4V1ITC9"/>
<keyword evidence="5 8" id="KW-0347">Helicase</keyword>
<gene>
    <name evidence="12" type="ORF">CAUPRSCDRAFT_7906</name>
    <name evidence="13" type="ORF">CXG81DRAFT_9305</name>
</gene>
<keyword evidence="15" id="KW-1185">Reference proteome</keyword>
<dbReference type="CDD" id="cd18787">
    <property type="entry name" value="SF2_C_DEAD"/>
    <property type="match status" value="1"/>
</dbReference>
<organism evidence="12 14">
    <name type="scientific">Caulochytrium protostelioides</name>
    <dbReference type="NCBI Taxonomy" id="1555241"/>
    <lineage>
        <taxon>Eukaryota</taxon>
        <taxon>Fungi</taxon>
        <taxon>Fungi incertae sedis</taxon>
        <taxon>Chytridiomycota</taxon>
        <taxon>Chytridiomycota incertae sedis</taxon>
        <taxon>Chytridiomycetes</taxon>
        <taxon>Caulochytriales</taxon>
        <taxon>Caulochytriaceae</taxon>
        <taxon>Caulochytrium</taxon>
    </lineage>
</organism>
<dbReference type="SMART" id="SM00490">
    <property type="entry name" value="HELICc"/>
    <property type="match status" value="1"/>
</dbReference>
<dbReference type="Pfam" id="PF00271">
    <property type="entry name" value="Helicase_C"/>
    <property type="match status" value="1"/>
</dbReference>
<keyword evidence="4 8" id="KW-0378">Hydrolase</keyword>
<dbReference type="EMBL" id="ML014120">
    <property type="protein sequence ID" value="RKP03637.1"/>
    <property type="molecule type" value="Genomic_DNA"/>
</dbReference>
<reference evidence="13" key="2">
    <citation type="submission" date="2018-04" db="EMBL/GenBank/DDBJ databases">
        <title>Leveraging single-cell genomics to expand the Fungal Tree of Life.</title>
        <authorList>
            <consortium name="DOE Joint Genome Institute"/>
            <person name="Ahrendt S.R."/>
            <person name="Quandt C.A."/>
            <person name="Ciobanu D."/>
            <person name="Clum A."/>
            <person name="Salamov A."/>
            <person name="Andreopoulos B."/>
            <person name="Cheng J.-F."/>
            <person name="Woyke T."/>
            <person name="Pelin A."/>
            <person name="Henrissat B."/>
            <person name="Benny G.L."/>
            <person name="Smith M.E."/>
            <person name="James T.Y."/>
            <person name="Grigoriev I.V."/>
        </authorList>
    </citation>
    <scope>NUCLEOTIDE SEQUENCE</scope>
    <source>
        <strain evidence="13">ATCC 52028</strain>
    </source>
</reference>
<dbReference type="PROSITE" id="PS51192">
    <property type="entry name" value="HELICASE_ATP_BIND_1"/>
    <property type="match status" value="1"/>
</dbReference>
<dbReference type="AlphaFoldDB" id="A0A4V1ITC9"/>
<dbReference type="GO" id="GO:0003676">
    <property type="term" value="F:nucleic acid binding"/>
    <property type="evidence" value="ECO:0007669"/>
    <property type="project" value="InterPro"/>
</dbReference>
<dbReference type="GO" id="GO:0003724">
    <property type="term" value="F:RNA helicase activity"/>
    <property type="evidence" value="ECO:0007669"/>
    <property type="project" value="UniProtKB-EC"/>
</dbReference>
<dbReference type="PANTHER" id="PTHR47958">
    <property type="entry name" value="ATP-DEPENDENT RNA HELICASE DBP3"/>
    <property type="match status" value="1"/>
</dbReference>
<dbReference type="EC" id="3.6.4.13" evidence="2"/>
<reference evidence="14 15" key="1">
    <citation type="journal article" date="2018" name="Nat. Microbiol.">
        <title>Leveraging single-cell genomics to expand the fungal tree of life.</title>
        <authorList>
            <person name="Ahrendt S.R."/>
            <person name="Quandt C.A."/>
            <person name="Ciobanu D."/>
            <person name="Clum A."/>
            <person name="Salamov A."/>
            <person name="Andreopoulos B."/>
            <person name="Cheng J.F."/>
            <person name="Woyke T."/>
            <person name="Pelin A."/>
            <person name="Henrissat B."/>
            <person name="Reynolds N.K."/>
            <person name="Benny G.L."/>
            <person name="Smith M.E."/>
            <person name="James T.Y."/>
            <person name="Grigoriev I.V."/>
        </authorList>
    </citation>
    <scope>NUCLEOTIDE SEQUENCE [LARGE SCALE GENOMIC DNA]</scope>
    <source>
        <strain evidence="14 15">ATCC 52028</strain>
    </source>
</reference>
<sequence>MDAGATRGKPYGRPPRPTYATRTTESSGSVDDAHDEAFVPLPRNLGSRLTAKNWEQLMPTLPPFNKNFYYEHPDVTNRPPWHIDQWRESYGVRVTPGALRPVETLEEAGFANFVKVSIFNRDLVQPTPIQSQGWPMAMSGQDLVGVADTGSGKTLAYVLPALMHIAAQEPLKEGQGPIALILVPTRELALQIEQIFHDVGSTCQLRCACLWGGGGHKSMELQCASLMGSPDCIVATPGRLIEMLELGKTNLMRVTYLVLDEADRMLDMGFHDQIEMISSQIRPDRQTLMWTATWTEDIMRLASKHLKQPQKVVVGQYELSVPASITQHFVFTSPAQRDTEFLKLLSGLTAQDQTLIFTNSKHHADEVERLMVQHNYHVLVTHGDKPQNEREFNMSAFKSGNFRFLIATDILARGMDFKGVTHVINYMCPVTVEAYIHRVGRTGRMDRPGVAHTLFVEDDFSMAPHLIDLLTKAGQPVPAELQDYARLG</sequence>
<dbReference type="Gene3D" id="3.40.50.300">
    <property type="entry name" value="P-loop containing nucleotide triphosphate hydrolases"/>
    <property type="match status" value="2"/>
</dbReference>
<dbReference type="GO" id="GO:0005634">
    <property type="term" value="C:nucleus"/>
    <property type="evidence" value="ECO:0007669"/>
    <property type="project" value="UniProtKB-SubCell"/>
</dbReference>
<dbReference type="SUPFAM" id="SSF52540">
    <property type="entry name" value="P-loop containing nucleoside triphosphate hydrolases"/>
    <property type="match status" value="1"/>
</dbReference>